<dbReference type="Pfam" id="PF00076">
    <property type="entry name" value="RRM_1"/>
    <property type="match status" value="1"/>
</dbReference>
<dbReference type="InterPro" id="IPR000504">
    <property type="entry name" value="RRM_dom"/>
</dbReference>
<dbReference type="PROSITE" id="PS50102">
    <property type="entry name" value="RRM"/>
    <property type="match status" value="1"/>
</dbReference>
<feature type="transmembrane region" description="Helical" evidence="3">
    <location>
        <begin position="1101"/>
        <end position="1122"/>
    </location>
</feature>
<sequence length="1614" mass="182428">MGVDEWHEVTRKKSGFRTKEDDLDKVSISIYVTNFPESCSAKDLFHLCKVYGHVVDSYIPLKRSKSGKRFGFVKFINVFSVERLVNNLCTLWIGKFRLHANMTKYRRPPVNTNVSASFGSNINKGTKPMTLNKDMPLSNSFASVLKSAPTKSQPVEDPSPALVLDESCFLDNDMSGTLMGKIKDINALPNLFSLLEKEGFDSVNISYLGGFWVLIDTGSSKSKDNMLTHKGVLSWFSELVPADDSFVSDERLVWISVEGLPSKAWSHNSFSKIIAPWGSLSEVGEDDDPSLPYKKLCVITKPNISIDYKSKVIIKGRVYWVRIKELELWSPDFSNYLSELVPDHVSESSFVNGFDATASENQATKNLSLGQSAKKEWIQEINTKHKVNFFSIQETKMENIGLFTVKALWGNFSFDFAFSPSVGSSGGILCVWDPRMFVKDNVSISNSFVAISGTWVSSSTKLLLISVYAPQDVTERRALWDYIGHLIDQWDGEYVVLGDFNEVRYDHERFGSIFNELGANAFNQFISSANLVDLPLEGYSYTWAHKSASKMSKLDRFLVSEGLISIFPSLSAICLERHLSDHRPILMRELVVDYGPSPFRMFSSWFSKQGFDKLVEDTWINSHIEESNAIVVLKKKLQTLKSVIRNWIKDENLKSKAERDFRDINSEVLVMGAQKAKIRWSIEGDENSKYFHGILNKKRSELAIRGVLMDGNWIDGPTNVKAEFFNHFSSRFSKPPDSFIHLSSQMFNCLSQDQVEDLEKNVTYDEVKRADVVKAVEEFFNSGTFPPGCNALFITLIPKMQDAKLVKDFRPISLIGSFYKIVAKILANRLSLVISTLVSDVQSAFISNRQILDGLFILNELISWCKTKKSKIMVFKVDFEKAYDSVEMGIFLENLLGNNLVLVLDAGLFKGVRIDNSLSLSHLFYADDAVFIGKWDKSNLITLVNMLKCFFLASGLKINIHKSKLMGIGVPQEEVHSAATFIGCATLSTPFNYLGTKIGGCISRSNSWNDMIVKISTRLSKWKLKTLSIGGRLTLIKSVLSSMPLYHISIYKVPIGVLNKLESLRRDREILDGTGVDYSINFPDSILSFDSIKKYTQSQSVFLGATLVMIVSWFMFCFLVRFGSVGDGRTYWFKADQKYVKKRKTELGGAFSIASVILFIGLFAALLYQVISKRTVEVHSVRAANAPDLTSFTNDMEFNITTISTMTCSNLRGLGTLLTGKPGFLDFRTSPLSTFANFSCQNTTNGPMVSLKCDNCQLIRDNLYTSWQFIDLPSMPASAVGFEFNLTARDRRHRKHRSFVSGVLKNDAKLVTFRGNDPNILEFNLFPRIYRNKHDLKLIQPLFHEFLPGSYFDETNELRASLQSSSNGLVNITLHVSFLLSYIIEVDNQNVLGPVGFLADLGGLYCVSVGIFFYLLVQFEYRFKKFRHEDKVMRRIRNRRKAQDRWDKLRKYVLFTWGRGSLSPEDETIVETACCSSIIIKSHGNEGSSRSKRKHPTRKDTTISLNTKLSRPNDKVLQKEEPGDANNRDAPRQQPLSFNANDIPMPPSSGNQLIAKLILFWDHETIPGSEISVSEIQKNIRDLYDYNVMLQEELIHAQSMLHTLTLKAGASNQQ</sequence>
<feature type="transmembrane region" description="Helical" evidence="3">
    <location>
        <begin position="1147"/>
        <end position="1168"/>
    </location>
</feature>
<feature type="compositionally biased region" description="Basic and acidic residues" evidence="2">
    <location>
        <begin position="1511"/>
        <end position="1531"/>
    </location>
</feature>
<feature type="transmembrane region" description="Helical" evidence="3">
    <location>
        <begin position="1396"/>
        <end position="1417"/>
    </location>
</feature>
<accession>A0ABQ5H3M2</accession>
<evidence type="ECO:0000259" key="4">
    <source>
        <dbReference type="PROSITE" id="PS50102"/>
    </source>
</evidence>
<reference evidence="5" key="1">
    <citation type="journal article" date="2022" name="Int. J. Mol. Sci.">
        <title>Draft Genome of Tanacetum Coccineum: Genomic Comparison of Closely Related Tanacetum-Family Plants.</title>
        <authorList>
            <person name="Yamashiro T."/>
            <person name="Shiraishi A."/>
            <person name="Nakayama K."/>
            <person name="Satake H."/>
        </authorList>
    </citation>
    <scope>NUCLEOTIDE SEQUENCE</scope>
</reference>
<evidence type="ECO:0000256" key="1">
    <source>
        <dbReference type="PROSITE-ProRule" id="PRU00176"/>
    </source>
</evidence>
<keyword evidence="3" id="KW-0472">Membrane</keyword>
<comment type="caution">
    <text evidence="5">The sequence shown here is derived from an EMBL/GenBank/DDBJ whole genome shotgun (WGS) entry which is preliminary data.</text>
</comment>
<proteinExistence type="predicted"/>
<keyword evidence="5" id="KW-0548">Nucleotidyltransferase</keyword>
<gene>
    <name evidence="5" type="ORF">Tco_1056546</name>
</gene>
<name>A0ABQ5H3M2_9ASTR</name>
<dbReference type="Gene3D" id="3.60.10.10">
    <property type="entry name" value="Endonuclease/exonuclease/phosphatase"/>
    <property type="match status" value="1"/>
</dbReference>
<dbReference type="SUPFAM" id="SSF56219">
    <property type="entry name" value="DNase I-like"/>
    <property type="match status" value="1"/>
</dbReference>
<keyword evidence="6" id="KW-1185">Reference proteome</keyword>
<evidence type="ECO:0000313" key="6">
    <source>
        <dbReference type="Proteomes" id="UP001151760"/>
    </source>
</evidence>
<dbReference type="EMBL" id="BQNB010019146">
    <property type="protein sequence ID" value="GJT82204.1"/>
    <property type="molecule type" value="Genomic_DNA"/>
</dbReference>
<dbReference type="InterPro" id="IPR000477">
    <property type="entry name" value="RT_dom"/>
</dbReference>
<keyword evidence="5" id="KW-0808">Transferase</keyword>
<dbReference type="Pfam" id="PF00078">
    <property type="entry name" value="RVT_1"/>
    <property type="match status" value="1"/>
</dbReference>
<evidence type="ECO:0000256" key="2">
    <source>
        <dbReference type="SAM" id="MobiDB-lite"/>
    </source>
</evidence>
<organism evidence="5 6">
    <name type="scientific">Tanacetum coccineum</name>
    <dbReference type="NCBI Taxonomy" id="301880"/>
    <lineage>
        <taxon>Eukaryota</taxon>
        <taxon>Viridiplantae</taxon>
        <taxon>Streptophyta</taxon>
        <taxon>Embryophyta</taxon>
        <taxon>Tracheophyta</taxon>
        <taxon>Spermatophyta</taxon>
        <taxon>Magnoliopsida</taxon>
        <taxon>eudicotyledons</taxon>
        <taxon>Gunneridae</taxon>
        <taxon>Pentapetalae</taxon>
        <taxon>asterids</taxon>
        <taxon>campanulids</taxon>
        <taxon>Asterales</taxon>
        <taxon>Asteraceae</taxon>
        <taxon>Asteroideae</taxon>
        <taxon>Anthemideae</taxon>
        <taxon>Anthemidinae</taxon>
        <taxon>Tanacetum</taxon>
    </lineage>
</organism>
<protein>
    <submittedName>
        <fullName evidence="5">RNA-directed DNA polymerase, eukaryota</fullName>
    </submittedName>
</protein>
<dbReference type="InterPro" id="IPR035979">
    <property type="entry name" value="RBD_domain_sf"/>
</dbReference>
<dbReference type="CDD" id="cd01650">
    <property type="entry name" value="RT_nLTR_like"/>
    <property type="match status" value="1"/>
</dbReference>
<dbReference type="InterPro" id="IPR036691">
    <property type="entry name" value="Endo/exonu/phosph_ase_sf"/>
</dbReference>
<dbReference type="GO" id="GO:0003964">
    <property type="term" value="F:RNA-directed DNA polymerase activity"/>
    <property type="evidence" value="ECO:0007669"/>
    <property type="project" value="UniProtKB-KW"/>
</dbReference>
<dbReference type="InterPro" id="IPR012677">
    <property type="entry name" value="Nucleotide-bd_a/b_plait_sf"/>
</dbReference>
<keyword evidence="3" id="KW-1133">Transmembrane helix</keyword>
<evidence type="ECO:0000313" key="5">
    <source>
        <dbReference type="EMBL" id="GJT82204.1"/>
    </source>
</evidence>
<dbReference type="PANTHER" id="PTHR37254:SF1">
    <property type="entry name" value="OS01G0100500 PROTEIN"/>
    <property type="match status" value="1"/>
</dbReference>
<dbReference type="SMART" id="SM00360">
    <property type="entry name" value="RRM"/>
    <property type="match status" value="1"/>
</dbReference>
<feature type="domain" description="RRM" evidence="4">
    <location>
        <begin position="28"/>
        <end position="105"/>
    </location>
</feature>
<dbReference type="CDD" id="cd00590">
    <property type="entry name" value="RRM_SF"/>
    <property type="match status" value="1"/>
</dbReference>
<dbReference type="Gene3D" id="3.30.70.330">
    <property type="match status" value="1"/>
</dbReference>
<keyword evidence="5" id="KW-0695">RNA-directed DNA polymerase</keyword>
<evidence type="ECO:0000256" key="3">
    <source>
        <dbReference type="SAM" id="Phobius"/>
    </source>
</evidence>
<keyword evidence="3" id="KW-0812">Transmembrane</keyword>
<feature type="region of interest" description="Disordered" evidence="2">
    <location>
        <begin position="1484"/>
        <end position="1545"/>
    </location>
</feature>
<dbReference type="PANTHER" id="PTHR37254">
    <property type="entry name" value="OS01G0100500 PROTEIN"/>
    <property type="match status" value="1"/>
</dbReference>
<reference evidence="5" key="2">
    <citation type="submission" date="2022-01" db="EMBL/GenBank/DDBJ databases">
        <authorList>
            <person name="Yamashiro T."/>
            <person name="Shiraishi A."/>
            <person name="Satake H."/>
            <person name="Nakayama K."/>
        </authorList>
    </citation>
    <scope>NUCLEOTIDE SEQUENCE</scope>
</reference>
<dbReference type="SUPFAM" id="SSF54928">
    <property type="entry name" value="RNA-binding domain, RBD"/>
    <property type="match status" value="1"/>
</dbReference>
<dbReference type="Proteomes" id="UP001151760">
    <property type="component" value="Unassembled WGS sequence"/>
</dbReference>
<keyword evidence="1" id="KW-0694">RNA-binding</keyword>